<dbReference type="RefSeq" id="WP_158759954.1">
    <property type="nucleotide sequence ID" value="NZ_CP046910.1"/>
</dbReference>
<evidence type="ECO:0000256" key="1">
    <source>
        <dbReference type="SAM" id="MobiDB-lite"/>
    </source>
</evidence>
<evidence type="ECO:0000313" key="2">
    <source>
        <dbReference type="EMBL" id="QGZ57005.1"/>
    </source>
</evidence>
<accession>A0A7Z2JBL9</accession>
<gene>
    <name evidence="2" type="ORF">FAZ97_18855</name>
</gene>
<name>A0A7Z2JBL9_9BURK</name>
<organism evidence="2 3">
    <name type="scientific">Paraburkholderia acidiphila</name>
    <dbReference type="NCBI Taxonomy" id="2571747"/>
    <lineage>
        <taxon>Bacteria</taxon>
        <taxon>Pseudomonadati</taxon>
        <taxon>Pseudomonadota</taxon>
        <taxon>Betaproteobacteria</taxon>
        <taxon>Burkholderiales</taxon>
        <taxon>Burkholderiaceae</taxon>
        <taxon>Paraburkholderia</taxon>
    </lineage>
</organism>
<keyword evidence="3" id="KW-1185">Reference proteome</keyword>
<evidence type="ECO:0000313" key="3">
    <source>
        <dbReference type="Proteomes" id="UP000434209"/>
    </source>
</evidence>
<protein>
    <submittedName>
        <fullName evidence="2">Uncharacterized protein</fullName>
    </submittedName>
</protein>
<sequence>MRTPRVWRDDRERKRWERDELERQRDEDRSDFYRYFRPKDDLRTITGQRGLQTIQEYLSDILDFAHWNLPQTNDDVRRVLCDVVRSGRLVPYMDREWTQRPRVFRLTPAPQFWQSASASGGGNTNRPLTWDQWVAFKAAQEGKAAGAGSVLSTAFDAPSQVARVATGLAQAPGGAASSSEADGGTGLFGVVALAAATLLGVGEGNSDDNDTESDDGGAFDDDLLNANPGANLTPLGDAQPFAYQPDYLSDDVTQVAARGVSAADEADCFAMYETEMQECDFARAIYQDPRTYSLCAQRAFSNYQTCRGY</sequence>
<dbReference type="OrthoDB" id="8846935at2"/>
<feature type="region of interest" description="Disordered" evidence="1">
    <location>
        <begin position="203"/>
        <end position="224"/>
    </location>
</feature>
<dbReference type="AlphaFoldDB" id="A0A7Z2JBL9"/>
<feature type="compositionally biased region" description="Acidic residues" evidence="1">
    <location>
        <begin position="205"/>
        <end position="223"/>
    </location>
</feature>
<dbReference type="KEGG" id="pacp:FAZ97_18855"/>
<dbReference type="EMBL" id="CP046910">
    <property type="protein sequence ID" value="QGZ57005.1"/>
    <property type="molecule type" value="Genomic_DNA"/>
</dbReference>
<reference evidence="2 3" key="1">
    <citation type="submission" date="2019-12" db="EMBL/GenBank/DDBJ databases">
        <title>Paraburkholderia acidiphila 7Q-K02 sp. nov and Paraburkholderia acidisoli DHF22 sp. nov., two strains isolated from forest soil.</title>
        <authorList>
            <person name="Gao Z."/>
            <person name="Qiu L."/>
        </authorList>
    </citation>
    <scope>NUCLEOTIDE SEQUENCE [LARGE SCALE GENOMIC DNA]</scope>
    <source>
        <strain evidence="2 3">7Q-K02</strain>
    </source>
</reference>
<dbReference type="Proteomes" id="UP000434209">
    <property type="component" value="Chromosome 2"/>
</dbReference>
<proteinExistence type="predicted"/>